<name>A0A3A8ERF3_9GAMM</name>
<evidence type="ECO:0000259" key="1">
    <source>
        <dbReference type="Pfam" id="PF04448"/>
    </source>
</evidence>
<keyword evidence="3" id="KW-1185">Reference proteome</keyword>
<dbReference type="EMBL" id="RAXV01000015">
    <property type="protein sequence ID" value="RKG31461.1"/>
    <property type="molecule type" value="Genomic_DNA"/>
</dbReference>
<sequence length="138" mass="15712">MMDIQKEKHNYLAMLVAEDAITQEQCSNLSLYNGGNYFHSDFLASSRVDCINWGWSAWLKAKAQTMPKWISVEDELPPSDTMVLICWSDSPDVEPEKDFMDVCVDTGCPFWANSLNDEPSHWMPLPEPPKAQEQGHDS</sequence>
<dbReference type="Proteomes" id="UP000282388">
    <property type="component" value="Unassembled WGS sequence"/>
</dbReference>
<dbReference type="RefSeq" id="WP_120402427.1">
    <property type="nucleotide sequence ID" value="NZ_RAXV01000015.1"/>
</dbReference>
<dbReference type="AlphaFoldDB" id="A0A3A8ERF3"/>
<feature type="domain" description="DUF551" evidence="1">
    <location>
        <begin position="68"/>
        <end position="130"/>
    </location>
</feature>
<dbReference type="Pfam" id="PF04448">
    <property type="entry name" value="DUF551"/>
    <property type="match status" value="1"/>
</dbReference>
<evidence type="ECO:0000313" key="2">
    <source>
        <dbReference type="EMBL" id="RKG31461.1"/>
    </source>
</evidence>
<proteinExistence type="predicted"/>
<protein>
    <submittedName>
        <fullName evidence="2">DUF551 domain-containing protein</fullName>
    </submittedName>
</protein>
<gene>
    <name evidence="2" type="ORF">D7V32_08330</name>
</gene>
<organism evidence="2 3">
    <name type="scientific">Acinetobacter tianfuensis</name>
    <dbReference type="NCBI Taxonomy" id="2419603"/>
    <lineage>
        <taxon>Bacteria</taxon>
        <taxon>Pseudomonadati</taxon>
        <taxon>Pseudomonadota</taxon>
        <taxon>Gammaproteobacteria</taxon>
        <taxon>Moraxellales</taxon>
        <taxon>Moraxellaceae</taxon>
        <taxon>Acinetobacter</taxon>
    </lineage>
</organism>
<evidence type="ECO:0000313" key="3">
    <source>
        <dbReference type="Proteomes" id="UP000282388"/>
    </source>
</evidence>
<reference evidence="2 3" key="1">
    <citation type="submission" date="2018-09" db="EMBL/GenBank/DDBJ databases">
        <title>The draft genome of Acinetobacter spp. strains.</title>
        <authorList>
            <person name="Qin J."/>
            <person name="Feng Y."/>
            <person name="Zong Z."/>
        </authorList>
    </citation>
    <scope>NUCLEOTIDE SEQUENCE [LARGE SCALE GENOMIC DNA]</scope>
    <source>
        <strain evidence="2 3">WCHAc060012</strain>
    </source>
</reference>
<comment type="caution">
    <text evidence="2">The sequence shown here is derived from an EMBL/GenBank/DDBJ whole genome shotgun (WGS) entry which is preliminary data.</text>
</comment>
<dbReference type="InterPro" id="IPR007539">
    <property type="entry name" value="DUF551"/>
</dbReference>
<dbReference type="OrthoDB" id="8781925at2"/>
<accession>A0A3A8ERF3</accession>